<dbReference type="AlphaFoldDB" id="A0A2B7ZRU2"/>
<protein>
    <recommendedName>
        <fullName evidence="9">Maintenance of telomere capping protein 6</fullName>
    </recommendedName>
</protein>
<evidence type="ECO:0000256" key="7">
    <source>
        <dbReference type="ARBA" id="ARBA00037703"/>
    </source>
</evidence>
<evidence type="ECO:0000256" key="3">
    <source>
        <dbReference type="ARBA" id="ARBA00022729"/>
    </source>
</evidence>
<evidence type="ECO:0000313" key="12">
    <source>
        <dbReference type="EMBL" id="PGH36746.1"/>
    </source>
</evidence>
<evidence type="ECO:0000256" key="5">
    <source>
        <dbReference type="ARBA" id="ARBA00023136"/>
    </source>
</evidence>
<keyword evidence="4 10" id="KW-1133">Transmembrane helix</keyword>
<keyword evidence="2 10" id="KW-0812">Transmembrane</keyword>
<comment type="function">
    <text evidence="7">May be involved in telomere capping.</text>
</comment>
<keyword evidence="3" id="KW-0732">Signal</keyword>
<evidence type="ECO:0000259" key="11">
    <source>
        <dbReference type="Pfam" id="PF25506"/>
    </source>
</evidence>
<accession>A0A2B7ZRU2</accession>
<evidence type="ECO:0000256" key="4">
    <source>
        <dbReference type="ARBA" id="ARBA00022989"/>
    </source>
</evidence>
<gene>
    <name evidence="12" type="ORF">GX50_00406</name>
</gene>
<keyword evidence="13" id="KW-1185">Reference proteome</keyword>
<dbReference type="InterPro" id="IPR051008">
    <property type="entry name" value="Telomere_Capping_Maintenance"/>
</dbReference>
<evidence type="ECO:0000256" key="1">
    <source>
        <dbReference type="ARBA" id="ARBA00004479"/>
    </source>
</evidence>
<feature type="transmembrane region" description="Helical" evidence="10">
    <location>
        <begin position="535"/>
        <end position="557"/>
    </location>
</feature>
<reference evidence="12 13" key="1">
    <citation type="submission" date="2017-10" db="EMBL/GenBank/DDBJ databases">
        <title>Comparative genomics in systemic dimorphic fungi from Ajellomycetaceae.</title>
        <authorList>
            <person name="Munoz J.F."/>
            <person name="Mcewen J.G."/>
            <person name="Clay O.K."/>
            <person name="Cuomo C.A."/>
        </authorList>
    </citation>
    <scope>NUCLEOTIDE SEQUENCE [LARGE SCALE GENOMIC DNA]</scope>
    <source>
        <strain evidence="12 13">UAMH4076</strain>
    </source>
</reference>
<evidence type="ECO:0000313" key="13">
    <source>
        <dbReference type="Proteomes" id="UP000226031"/>
    </source>
</evidence>
<comment type="subcellular location">
    <subcellularLocation>
        <location evidence="1">Membrane</location>
        <topology evidence="1">Single-pass type I membrane protein</topology>
    </subcellularLocation>
</comment>
<comment type="caution">
    <text evidence="12">The sequence shown here is derived from an EMBL/GenBank/DDBJ whole genome shotgun (WGS) entry which is preliminary data.</text>
</comment>
<proteinExistence type="inferred from homology"/>
<sequence length="580" mass="64607">MSISANYTPDRNAILVPPWTVVQLSQRDVSKQIPINYVAHPGVYVTSACFGNKIYEEQAMVKCISNLLALDNRRFHVDLYWSADHHRWIFCPVAVNSNAPAPPAATETSVPGQSASLLANVGSYSCSPSLDLSVFLSLLKKYFWTTDDTLNAHMLYIILNVHFAAVDSPGKPRSPPAPNQLPSDRELLGSLFNEVLEPYMYTPKQLQNERANLNRSWYSVPRYSHPISEYFTTHRDSKGDHSTLDGWPCESYVERRRLKRFLVGWGIVDPQMAGYNFAGDRDLIFPGGSLAESKNVEISNDSDGSDGPLIKSGCLFDPNSTDVHRLSASWPESTVVERHDSDSIPSLSSELIACGISPIINATLSNVTADEDFKPYQNAAQSSSWAWAQIEPNPYDPPTDLLLSNLRCARADASFKGRWLPTECSDDLYGACRVENEPFQWTLTRKRLSYGSVAGDCPENSTFSVPRTSLESTYLYHYITSLPKDIINPSSEDYGARSVWIDLNSLDVPTCWVSGGPNAQCPYEVDENAVQRRTVLVPTIAAIIVLVIAALTIFVKCNANRRNSRRKRVIEGWEYEGVPS</sequence>
<dbReference type="GO" id="GO:0016020">
    <property type="term" value="C:membrane"/>
    <property type="evidence" value="ECO:0007669"/>
    <property type="project" value="UniProtKB-SubCell"/>
</dbReference>
<dbReference type="VEuPathDB" id="FungiDB:EMCG_00155"/>
<dbReference type="PANTHER" id="PTHR35518:SF2">
    <property type="entry name" value="MAINTENANCE OF TELOMERE CAPPING PROTEIN 6"/>
    <property type="match status" value="1"/>
</dbReference>
<evidence type="ECO:0000256" key="10">
    <source>
        <dbReference type="SAM" id="Phobius"/>
    </source>
</evidence>
<keyword evidence="6" id="KW-0325">Glycoprotein</keyword>
<dbReference type="InterPro" id="IPR057530">
    <property type="entry name" value="TIM-barrel_MTC6"/>
</dbReference>
<comment type="similarity">
    <text evidence="8">Belongs to the MTC6 family.</text>
</comment>
<keyword evidence="5 10" id="KW-0472">Membrane</keyword>
<evidence type="ECO:0000256" key="6">
    <source>
        <dbReference type="ARBA" id="ARBA00023180"/>
    </source>
</evidence>
<dbReference type="Pfam" id="PF25506">
    <property type="entry name" value="TIM-barrel_MTC6"/>
    <property type="match status" value="1"/>
</dbReference>
<organism evidence="12 13">
    <name type="scientific">[Emmonsia] crescens</name>
    <dbReference type="NCBI Taxonomy" id="73230"/>
    <lineage>
        <taxon>Eukaryota</taxon>
        <taxon>Fungi</taxon>
        <taxon>Dikarya</taxon>
        <taxon>Ascomycota</taxon>
        <taxon>Pezizomycotina</taxon>
        <taxon>Eurotiomycetes</taxon>
        <taxon>Eurotiomycetidae</taxon>
        <taxon>Onygenales</taxon>
        <taxon>Ajellomycetaceae</taxon>
        <taxon>Emergomyces</taxon>
    </lineage>
</organism>
<dbReference type="STRING" id="73230.A0A2B7ZRU2"/>
<name>A0A2B7ZRU2_9EURO</name>
<dbReference type="EMBL" id="PDND01000004">
    <property type="protein sequence ID" value="PGH36746.1"/>
    <property type="molecule type" value="Genomic_DNA"/>
</dbReference>
<dbReference type="Proteomes" id="UP000226031">
    <property type="component" value="Unassembled WGS sequence"/>
</dbReference>
<evidence type="ECO:0000256" key="8">
    <source>
        <dbReference type="ARBA" id="ARBA00038159"/>
    </source>
</evidence>
<evidence type="ECO:0000256" key="2">
    <source>
        <dbReference type="ARBA" id="ARBA00022692"/>
    </source>
</evidence>
<dbReference type="PANTHER" id="PTHR35518">
    <property type="entry name" value="MAINTENANCE OF TELOMOERE CAPPING"/>
    <property type="match status" value="1"/>
</dbReference>
<feature type="domain" description="MTC6 partial TIM-barrel" evidence="11">
    <location>
        <begin position="21"/>
        <end position="369"/>
    </location>
</feature>
<evidence type="ECO:0000256" key="9">
    <source>
        <dbReference type="ARBA" id="ARBA00039865"/>
    </source>
</evidence>